<dbReference type="SUPFAM" id="SSF53335">
    <property type="entry name" value="S-adenosyl-L-methionine-dependent methyltransferases"/>
    <property type="match status" value="1"/>
</dbReference>
<accession>A0A8S5UG14</accession>
<dbReference type="InterPro" id="IPR029063">
    <property type="entry name" value="SAM-dependent_MTases_sf"/>
</dbReference>
<protein>
    <submittedName>
        <fullName evidence="1">Adenine-specific methyltransferase</fullName>
    </submittedName>
</protein>
<name>A0A8S5UG14_9CAUD</name>
<dbReference type="GO" id="GO:0032259">
    <property type="term" value="P:methylation"/>
    <property type="evidence" value="ECO:0007669"/>
    <property type="project" value="UniProtKB-KW"/>
</dbReference>
<reference evidence="1" key="1">
    <citation type="journal article" date="2021" name="Proc. Natl. Acad. Sci. U.S.A.">
        <title>A Catalog of Tens of Thousands of Viruses from Human Metagenomes Reveals Hidden Associations with Chronic Diseases.</title>
        <authorList>
            <person name="Tisza M.J."/>
            <person name="Buck C.B."/>
        </authorList>
    </citation>
    <scope>NUCLEOTIDE SEQUENCE</scope>
    <source>
        <strain evidence="1">Ctshb19</strain>
    </source>
</reference>
<proteinExistence type="predicted"/>
<evidence type="ECO:0000313" key="1">
    <source>
        <dbReference type="EMBL" id="DAF93433.1"/>
    </source>
</evidence>
<keyword evidence="1" id="KW-0808">Transferase</keyword>
<keyword evidence="1" id="KW-0489">Methyltransferase</keyword>
<organism evidence="1">
    <name type="scientific">Myoviridae sp. ctshb19</name>
    <dbReference type="NCBI Taxonomy" id="2825194"/>
    <lineage>
        <taxon>Viruses</taxon>
        <taxon>Duplodnaviria</taxon>
        <taxon>Heunggongvirae</taxon>
        <taxon>Uroviricota</taxon>
        <taxon>Caudoviricetes</taxon>
    </lineage>
</organism>
<dbReference type="GO" id="GO:0008168">
    <property type="term" value="F:methyltransferase activity"/>
    <property type="evidence" value="ECO:0007669"/>
    <property type="project" value="UniProtKB-KW"/>
</dbReference>
<dbReference type="EMBL" id="BK016086">
    <property type="protein sequence ID" value="DAF93433.1"/>
    <property type="molecule type" value="Genomic_DNA"/>
</dbReference>
<sequence>MSHLDTMISFFSCGCHATGDIPTLARCEEHGGFIVVCHNHNVQERRFSNEYGTVWQGTLLHSLRKLKDGQFSYVFAYPEHHVLNAMNWITPRAWRDVDMEMMRHLKRILAPGGYISFIVDPEVSHTVIYQAYKLGMKVDVKGCTFEFFEKQPYSEQSFAYADAKLRLLVYNDYREPVPVSGSKILDISGIKLNRVEKRKKKNKLLVLAGHPRQFDIVKKRLEAH</sequence>